<protein>
    <submittedName>
        <fullName evidence="2">Uncharacterized protein</fullName>
    </submittedName>
</protein>
<evidence type="ECO:0000313" key="2">
    <source>
        <dbReference type="EMBL" id="CAE7201860.1"/>
    </source>
</evidence>
<feature type="signal peptide" evidence="1">
    <location>
        <begin position="1"/>
        <end position="16"/>
    </location>
</feature>
<feature type="chain" id="PRO_5032570569" evidence="1">
    <location>
        <begin position="17"/>
        <end position="258"/>
    </location>
</feature>
<keyword evidence="1" id="KW-0732">Signal</keyword>
<dbReference type="AlphaFoldDB" id="A0A812J7M0"/>
<organism evidence="2 3">
    <name type="scientific">Symbiodinium natans</name>
    <dbReference type="NCBI Taxonomy" id="878477"/>
    <lineage>
        <taxon>Eukaryota</taxon>
        <taxon>Sar</taxon>
        <taxon>Alveolata</taxon>
        <taxon>Dinophyceae</taxon>
        <taxon>Suessiales</taxon>
        <taxon>Symbiodiniaceae</taxon>
        <taxon>Symbiodinium</taxon>
    </lineage>
</organism>
<evidence type="ECO:0000256" key="1">
    <source>
        <dbReference type="SAM" id="SignalP"/>
    </source>
</evidence>
<proteinExistence type="predicted"/>
<reference evidence="2" key="1">
    <citation type="submission" date="2021-02" db="EMBL/GenBank/DDBJ databases">
        <authorList>
            <person name="Dougan E. K."/>
            <person name="Rhodes N."/>
            <person name="Thang M."/>
            <person name="Chan C."/>
        </authorList>
    </citation>
    <scope>NUCLEOTIDE SEQUENCE</scope>
</reference>
<evidence type="ECO:0000313" key="3">
    <source>
        <dbReference type="Proteomes" id="UP000604046"/>
    </source>
</evidence>
<dbReference type="OrthoDB" id="1668162at2759"/>
<name>A0A812J7M0_9DINO</name>
<accession>A0A812J7M0</accession>
<dbReference type="Proteomes" id="UP000604046">
    <property type="component" value="Unassembled WGS sequence"/>
</dbReference>
<sequence>MKCWKLVAFLLCQVSGLKYEAAPECSGDVTGAKIFECDEQAADADCAKKYTVAGGDVHIQCAISGPNCLAVGPFCKKTSAASMTCSGLSDCESKGWKKTWTSGTATKYSVALGTHVLLGYVKENGEMSHAWYFKTPDSWKTTHPYNLQHQGDIIEAIRASDGTKYEGELVSDYSNYGGGCECGKGSGHWGRICLRSKTPPGGGWKCHGKGGAVPKEIDFPYIRGYGRGNGCGSSSLSFYNWNSGPKFCGDYKVVIMTN</sequence>
<comment type="caution">
    <text evidence="2">The sequence shown here is derived from an EMBL/GenBank/DDBJ whole genome shotgun (WGS) entry which is preliminary data.</text>
</comment>
<dbReference type="EMBL" id="CAJNDS010000399">
    <property type="protein sequence ID" value="CAE7201860.1"/>
    <property type="molecule type" value="Genomic_DNA"/>
</dbReference>
<gene>
    <name evidence="2" type="ORF">SNAT2548_LOCUS6071</name>
</gene>
<keyword evidence="3" id="KW-1185">Reference proteome</keyword>